<evidence type="ECO:0000313" key="4">
    <source>
        <dbReference type="EMBL" id="CAF3783323.1"/>
    </source>
</evidence>
<keyword evidence="5" id="KW-1185">Reference proteome</keyword>
<comment type="caution">
    <text evidence="1">The sequence shown here is derived from an EMBL/GenBank/DDBJ whole genome shotgun (WGS) entry which is preliminary data.</text>
</comment>
<dbReference type="AlphaFoldDB" id="A0A813XXF7"/>
<proteinExistence type="predicted"/>
<dbReference type="Proteomes" id="UP000681722">
    <property type="component" value="Unassembled WGS sequence"/>
</dbReference>
<dbReference type="EMBL" id="CAJNOQ010001167">
    <property type="protein sequence ID" value="CAF0873384.1"/>
    <property type="molecule type" value="Genomic_DNA"/>
</dbReference>
<gene>
    <name evidence="1" type="ORF">GPM918_LOCUS7220</name>
    <name evidence="2" type="ORF">OVA965_LOCUS15204</name>
    <name evidence="3" type="ORF">SRO942_LOCUS7220</name>
    <name evidence="4" type="ORF">TMI583_LOCUS15209</name>
</gene>
<evidence type="ECO:0000313" key="1">
    <source>
        <dbReference type="EMBL" id="CAF0873384.1"/>
    </source>
</evidence>
<protein>
    <submittedName>
        <fullName evidence="1">Uncharacterized protein</fullName>
    </submittedName>
</protein>
<dbReference type="EMBL" id="CAJNOK010006781">
    <property type="protein sequence ID" value="CAF1014328.1"/>
    <property type="molecule type" value="Genomic_DNA"/>
</dbReference>
<evidence type="ECO:0000313" key="2">
    <source>
        <dbReference type="EMBL" id="CAF1014328.1"/>
    </source>
</evidence>
<dbReference type="Proteomes" id="UP000663829">
    <property type="component" value="Unassembled WGS sequence"/>
</dbReference>
<dbReference type="OrthoDB" id="9998832at2759"/>
<dbReference type="Proteomes" id="UP000677228">
    <property type="component" value="Unassembled WGS sequence"/>
</dbReference>
<accession>A0A813XXF7</accession>
<evidence type="ECO:0000313" key="3">
    <source>
        <dbReference type="EMBL" id="CAF3660575.1"/>
    </source>
</evidence>
<sequence length="245" mass="28041">MIDSSCRKRYNGTKEAIDELSKILNEMPLNKNNKNDVLGLTNASLIKEKYLTGDNYSKSIELVDGLKALSKHAYGFVVVLSKDGRIVAFSDNVEQYLLKDVRTLYIQCANIYECLDVVDGEKLNKILSMSNDFESEKELLCTWRLPKGKRPSRKHLKEKTIHRSFHNSPAMRNEYIAYANKENTSAMTLQNTISMKRCTRTTNITRSTSPRLSRQESSVAKFNGDSMVFLSAVEIDEFFRKIEQT</sequence>
<dbReference type="Gene3D" id="3.30.450.20">
    <property type="entry name" value="PAS domain"/>
    <property type="match status" value="1"/>
</dbReference>
<dbReference type="Proteomes" id="UP000682733">
    <property type="component" value="Unassembled WGS sequence"/>
</dbReference>
<dbReference type="EMBL" id="CAJOBC010001167">
    <property type="protein sequence ID" value="CAF3660575.1"/>
    <property type="molecule type" value="Genomic_DNA"/>
</dbReference>
<reference evidence="1" key="1">
    <citation type="submission" date="2021-02" db="EMBL/GenBank/DDBJ databases">
        <authorList>
            <person name="Nowell W R."/>
        </authorList>
    </citation>
    <scope>NUCLEOTIDE SEQUENCE</scope>
</reference>
<organism evidence="1 5">
    <name type="scientific">Didymodactylos carnosus</name>
    <dbReference type="NCBI Taxonomy" id="1234261"/>
    <lineage>
        <taxon>Eukaryota</taxon>
        <taxon>Metazoa</taxon>
        <taxon>Spiralia</taxon>
        <taxon>Gnathifera</taxon>
        <taxon>Rotifera</taxon>
        <taxon>Eurotatoria</taxon>
        <taxon>Bdelloidea</taxon>
        <taxon>Philodinida</taxon>
        <taxon>Philodinidae</taxon>
        <taxon>Didymodactylos</taxon>
    </lineage>
</organism>
<evidence type="ECO:0000313" key="5">
    <source>
        <dbReference type="Proteomes" id="UP000663829"/>
    </source>
</evidence>
<dbReference type="EMBL" id="CAJOBA010006789">
    <property type="protein sequence ID" value="CAF3783323.1"/>
    <property type="molecule type" value="Genomic_DNA"/>
</dbReference>
<name>A0A813XXF7_9BILA</name>